<accession>A0A812P7P6</accession>
<evidence type="ECO:0000313" key="1">
    <source>
        <dbReference type="EMBL" id="CAE7332310.1"/>
    </source>
</evidence>
<proteinExistence type="predicted"/>
<dbReference type="AlphaFoldDB" id="A0A812P7P6"/>
<dbReference type="OrthoDB" id="417549at2759"/>
<organism evidence="1 2">
    <name type="scientific">Symbiodinium natans</name>
    <dbReference type="NCBI Taxonomy" id="878477"/>
    <lineage>
        <taxon>Eukaryota</taxon>
        <taxon>Sar</taxon>
        <taxon>Alveolata</taxon>
        <taxon>Dinophyceae</taxon>
        <taxon>Suessiales</taxon>
        <taxon>Symbiodiniaceae</taxon>
        <taxon>Symbiodinium</taxon>
    </lineage>
</organism>
<sequence>MHLVRNHLRPDVCPHCEANTSSIPFEDVSANAKWLGTIGASKPWVEPHVFEMLPGGADPSFIKLDTFHLGPLGAGYYLAPSVLCVLVAYFKHFTPLDGKTDVESRLAVAHNSFMSYCKATSRTPRDLKQFTKSNLHWPSQASYPMLSCKAGDTIMLLQWLQDYLTSVPLDLSDDLLRYSLEAISAFNAFWHLLYKAESRIWWSQSEAATGLIALTGFLRSYQAAAKESLARRLSFFNIVPKVHFLAHVAVELHQALERGSSILNPSVWSTQMAEDYVGALCKMSLNVHPANVAKRNLEKYLVRARREWLKESARNEKRLLRDS</sequence>
<evidence type="ECO:0000313" key="2">
    <source>
        <dbReference type="Proteomes" id="UP000604046"/>
    </source>
</evidence>
<reference evidence="1" key="1">
    <citation type="submission" date="2021-02" db="EMBL/GenBank/DDBJ databases">
        <authorList>
            <person name="Dougan E. K."/>
            <person name="Rhodes N."/>
            <person name="Thang M."/>
            <person name="Chan C."/>
        </authorList>
    </citation>
    <scope>NUCLEOTIDE SEQUENCE</scope>
</reference>
<dbReference type="Proteomes" id="UP000604046">
    <property type="component" value="Unassembled WGS sequence"/>
</dbReference>
<name>A0A812P7P6_9DINO</name>
<gene>
    <name evidence="1" type="ORF">SNAT2548_LOCUS17383</name>
</gene>
<comment type="caution">
    <text evidence="1">The sequence shown here is derived from an EMBL/GenBank/DDBJ whole genome shotgun (WGS) entry which is preliminary data.</text>
</comment>
<dbReference type="EMBL" id="CAJNDS010002109">
    <property type="protein sequence ID" value="CAE7332310.1"/>
    <property type="molecule type" value="Genomic_DNA"/>
</dbReference>
<protein>
    <submittedName>
        <fullName evidence="1">Uncharacterized protein</fullName>
    </submittedName>
</protein>
<keyword evidence="2" id="KW-1185">Reference proteome</keyword>